<gene>
    <name evidence="7" type="ordered locus">Spith_1332</name>
</gene>
<dbReference type="KEGG" id="stq:Spith_1332"/>
<evidence type="ECO:0000313" key="8">
    <source>
        <dbReference type="Proteomes" id="UP000007254"/>
    </source>
</evidence>
<dbReference type="GO" id="GO:0005886">
    <property type="term" value="C:plasma membrane"/>
    <property type="evidence" value="ECO:0007669"/>
    <property type="project" value="TreeGrafter"/>
</dbReference>
<keyword evidence="4" id="KW-0472">Membrane</keyword>
<dbReference type="SMART" id="SM00283">
    <property type="entry name" value="MA"/>
    <property type="match status" value="1"/>
</dbReference>
<comment type="similarity">
    <text evidence="2">Belongs to the methyl-accepting chemotaxis (MCP) protein family.</text>
</comment>
<evidence type="ECO:0000256" key="1">
    <source>
        <dbReference type="ARBA" id="ARBA00022500"/>
    </source>
</evidence>
<organism evidence="7 8">
    <name type="scientific">Winmispira thermophila (strain ATCC 700085 / DSM 6578 / Z-1203)</name>
    <name type="common">Spirochaeta thermophila</name>
    <dbReference type="NCBI Taxonomy" id="869211"/>
    <lineage>
        <taxon>Bacteria</taxon>
        <taxon>Pseudomonadati</taxon>
        <taxon>Spirochaetota</taxon>
        <taxon>Spirochaetia</taxon>
        <taxon>Winmispirales</taxon>
        <taxon>Winmispiraceae</taxon>
        <taxon>Winmispira</taxon>
    </lineage>
</organism>
<feature type="transmembrane region" description="Helical" evidence="4">
    <location>
        <begin position="204"/>
        <end position="227"/>
    </location>
</feature>
<proteinExistence type="inferred from homology"/>
<dbReference type="EMBL" id="CP002903">
    <property type="protein sequence ID" value="AEJ61596.1"/>
    <property type="molecule type" value="Genomic_DNA"/>
</dbReference>
<keyword evidence="4" id="KW-1133">Transmembrane helix</keyword>
<dbReference type="InterPro" id="IPR004089">
    <property type="entry name" value="MCPsignal_dom"/>
</dbReference>
<reference evidence="7 8" key="1">
    <citation type="submission" date="2011-06" db="EMBL/GenBank/DDBJ databases">
        <title>The complete genome of Spirochaeta thermophila DSM 6578.</title>
        <authorList>
            <consortium name="US DOE Joint Genome Institute (JGI-PGF)"/>
            <person name="Lucas S."/>
            <person name="Lapidus A."/>
            <person name="Bruce D."/>
            <person name="Goodwin L."/>
            <person name="Pitluck S."/>
            <person name="Peters L."/>
            <person name="Kyrpides N."/>
            <person name="Mavromatis K."/>
            <person name="Ivanova N."/>
            <person name="Mikailova N."/>
            <person name="Pagani I."/>
            <person name="Chertkov O."/>
            <person name="Detter J.C."/>
            <person name="Tapia R."/>
            <person name="Han C."/>
            <person name="Land M."/>
            <person name="Hauser L."/>
            <person name="Markowitz V."/>
            <person name="Cheng J.-F."/>
            <person name="Hugenholtz P."/>
            <person name="Woyke T."/>
            <person name="Wu D."/>
            <person name="Spring S."/>
            <person name="Merkhoffer B."/>
            <person name="Schneider S."/>
            <person name="Klenk H.-P."/>
            <person name="Eisen J.A."/>
        </authorList>
    </citation>
    <scope>NUCLEOTIDE SEQUENCE [LARGE SCALE GENOMIC DNA]</scope>
    <source>
        <strain evidence="8">ATCC 700085 / DSM 6578 / Z-1203</strain>
    </source>
</reference>
<dbReference type="InterPro" id="IPR003660">
    <property type="entry name" value="HAMP_dom"/>
</dbReference>
<dbReference type="STRING" id="869211.Spith_1332"/>
<evidence type="ECO:0000256" key="2">
    <source>
        <dbReference type="ARBA" id="ARBA00029447"/>
    </source>
</evidence>
<dbReference type="Gene3D" id="6.10.340.10">
    <property type="match status" value="1"/>
</dbReference>
<feature type="domain" description="HAMP" evidence="6">
    <location>
        <begin position="228"/>
        <end position="280"/>
    </location>
</feature>
<keyword evidence="1" id="KW-0145">Chemotaxis</keyword>
<evidence type="ECO:0000256" key="4">
    <source>
        <dbReference type="SAM" id="Phobius"/>
    </source>
</evidence>
<dbReference type="RefSeq" id="WP_014624936.1">
    <property type="nucleotide sequence ID" value="NC_017583.1"/>
</dbReference>
<dbReference type="Gene3D" id="1.10.287.950">
    <property type="entry name" value="Methyl-accepting chemotaxis protein"/>
    <property type="match status" value="1"/>
</dbReference>
<dbReference type="GO" id="GO:0004888">
    <property type="term" value="F:transmembrane signaling receptor activity"/>
    <property type="evidence" value="ECO:0007669"/>
    <property type="project" value="TreeGrafter"/>
</dbReference>
<dbReference type="PROSITE" id="PS50111">
    <property type="entry name" value="CHEMOTAXIS_TRANSDUC_2"/>
    <property type="match status" value="1"/>
</dbReference>
<dbReference type="InterPro" id="IPR051310">
    <property type="entry name" value="MCP_chemotaxis"/>
</dbReference>
<dbReference type="Proteomes" id="UP000007254">
    <property type="component" value="Chromosome"/>
</dbReference>
<evidence type="ECO:0000259" key="5">
    <source>
        <dbReference type="PROSITE" id="PS50111"/>
    </source>
</evidence>
<dbReference type="GO" id="GO:0006935">
    <property type="term" value="P:chemotaxis"/>
    <property type="evidence" value="ECO:0007669"/>
    <property type="project" value="UniProtKB-KW"/>
</dbReference>
<name>G0GFI2_WINT7</name>
<keyword evidence="4" id="KW-0812">Transmembrane</keyword>
<sequence length="616" mass="67279">MKIRTKLYGLVGGALLVLVLAGGVYLALLSPQERIEDERRTLDELSTALLSLQVEVNRLDSLRFSMGREHLASRLKELDAAFQAVRGISFVREKNERVRESLEAIEALQEIILEDLAEVQGLYESLYRWAGRLYGVGDSVYPKQFYVIPPVTGGEEEREEALVQLSFFDNALTGLDGSVETSLSVLEEQTDLIDGQIRALRRQAFSSSLVVVGIMVSVILLVLVLTARGMVRRIYGMLSGIGRLKEGRLSVLFDTRGKDELASIGRAMEEFTRVLRAVVESMSDTVSASREVRESLSGVSVETNAALEKVSEAVKGVDEKMVYLEETAKATAAAVASIVEAVDRLKEQIQVQASMVEQSTAAVTQVITTIGSMATIAGEHTSQGEELVRISKEGKEIFESGFRKMEAVVEMAGRIEEMSRIIGNIASQTNLLAINAAIEAAHAGDAGKGFAVVVEEVRKLAEASSRSSREIAESVREITGAIEGARAGIWDTRESFSLIEEKIEEVSAAIAQIAGNLQEAGTGSQQILSTVTTLRDTSNEIHEDSLQVSEQTRRIAASVSALEEVVEYVTSAMRRVEEDFQEVLDASRKASDLVVILSEREVALEDRLSYFKTSDS</sequence>
<protein>
    <submittedName>
        <fullName evidence="7">Methyl-accepting chemotaxis sensory transducer</fullName>
    </submittedName>
</protein>
<dbReference type="PANTHER" id="PTHR43531">
    <property type="entry name" value="PROTEIN ICFG"/>
    <property type="match status" value="1"/>
</dbReference>
<evidence type="ECO:0000256" key="3">
    <source>
        <dbReference type="PROSITE-ProRule" id="PRU00284"/>
    </source>
</evidence>
<keyword evidence="8" id="KW-1185">Reference proteome</keyword>
<dbReference type="PROSITE" id="PS50885">
    <property type="entry name" value="HAMP"/>
    <property type="match status" value="1"/>
</dbReference>
<keyword evidence="3" id="KW-0807">Transducer</keyword>
<evidence type="ECO:0000313" key="7">
    <source>
        <dbReference type="EMBL" id="AEJ61596.1"/>
    </source>
</evidence>
<dbReference type="SUPFAM" id="SSF58104">
    <property type="entry name" value="Methyl-accepting chemotaxis protein (MCP) signaling domain"/>
    <property type="match status" value="1"/>
</dbReference>
<evidence type="ECO:0000259" key="6">
    <source>
        <dbReference type="PROSITE" id="PS50885"/>
    </source>
</evidence>
<dbReference type="HOGENOM" id="CLU_000445_107_18_12"/>
<dbReference type="PANTHER" id="PTHR43531:SF11">
    <property type="entry name" value="METHYL-ACCEPTING CHEMOTAXIS PROTEIN 3"/>
    <property type="match status" value="1"/>
</dbReference>
<feature type="domain" description="Methyl-accepting transducer" evidence="5">
    <location>
        <begin position="327"/>
        <end position="563"/>
    </location>
</feature>
<accession>G0GFI2</accession>
<dbReference type="AlphaFoldDB" id="G0GFI2"/>
<dbReference type="GO" id="GO:0007165">
    <property type="term" value="P:signal transduction"/>
    <property type="evidence" value="ECO:0007669"/>
    <property type="project" value="UniProtKB-KW"/>
</dbReference>
<dbReference type="Pfam" id="PF00015">
    <property type="entry name" value="MCPsignal"/>
    <property type="match status" value="1"/>
</dbReference>